<reference evidence="1 2" key="1">
    <citation type="submission" date="2017-06" db="EMBL/GenBank/DDBJ databases">
        <authorList>
            <person name="Kim H.J."/>
            <person name="Triplett B.A."/>
        </authorList>
    </citation>
    <scope>NUCLEOTIDE SEQUENCE [LARGE SCALE GENOMIC DNA]</scope>
    <source>
        <strain evidence="1 2">MWH-VicM1</strain>
    </source>
</reference>
<evidence type="ECO:0008006" key="3">
    <source>
        <dbReference type="Google" id="ProtNLM"/>
    </source>
</evidence>
<evidence type="ECO:0000313" key="1">
    <source>
        <dbReference type="EMBL" id="SNC62209.1"/>
    </source>
</evidence>
<keyword evidence="2" id="KW-1185">Reference proteome</keyword>
<accession>A0A212T865</accession>
<proteinExistence type="predicted"/>
<gene>
    <name evidence="1" type="ORF">SAMN06295916_0631</name>
</gene>
<organism evidence="1 2">
    <name type="scientific">Polynucleobacter victoriensis</name>
    <dbReference type="NCBI Taxonomy" id="2049319"/>
    <lineage>
        <taxon>Bacteria</taxon>
        <taxon>Pseudomonadati</taxon>
        <taxon>Pseudomonadota</taxon>
        <taxon>Betaproteobacteria</taxon>
        <taxon>Burkholderiales</taxon>
        <taxon>Burkholderiaceae</taxon>
        <taxon>Polynucleobacter</taxon>
    </lineage>
</organism>
<dbReference type="OrthoDB" id="8530777at2"/>
<sequence length="248" mass="28044">MNDLPKVFIGTLYSGEAEYNHACDAISAQKNTLIQHQVIAGLSEMEAHNALWSSWESVKLDFDYFIKIDADTVLIDDLAISRIIDVFRANPRVTGIQIFLKDYFTDSLIAGLNCFTPQVIFKQATNKLMPDRVDTNHDLVLSPSQVLSLAPIAWHCLNPHEAQAFHYGLHRKLKKQNAVLKLVATKWVSDGCQDDPRAWALAGAMSASFWTRKCDYKDAAFTKIFEKQKLNKSRLLQVRDFANRLIGS</sequence>
<dbReference type="AlphaFoldDB" id="A0A212T865"/>
<dbReference type="EMBL" id="FYEX01000001">
    <property type="protein sequence ID" value="SNC62209.1"/>
    <property type="molecule type" value="Genomic_DNA"/>
</dbReference>
<protein>
    <recommendedName>
        <fullName evidence="3">Glycosyl transferase family 8</fullName>
    </recommendedName>
</protein>
<dbReference type="RefSeq" id="WP_088812518.1">
    <property type="nucleotide sequence ID" value="NZ_FYEX01000001.1"/>
</dbReference>
<dbReference type="Proteomes" id="UP000197215">
    <property type="component" value="Unassembled WGS sequence"/>
</dbReference>
<name>A0A212T865_9BURK</name>
<evidence type="ECO:0000313" key="2">
    <source>
        <dbReference type="Proteomes" id="UP000197215"/>
    </source>
</evidence>